<name>A0ABT9PQX8_9HYPH</name>
<evidence type="ECO:0000256" key="3">
    <source>
        <dbReference type="ARBA" id="ARBA00023082"/>
    </source>
</evidence>
<comment type="caution">
    <text evidence="7">The sequence shown here is derived from an EMBL/GenBank/DDBJ whole genome shotgun (WGS) entry which is preliminary data.</text>
</comment>
<evidence type="ECO:0000313" key="7">
    <source>
        <dbReference type="EMBL" id="MDP9836553.1"/>
    </source>
</evidence>
<dbReference type="Proteomes" id="UP001241472">
    <property type="component" value="Unassembled WGS sequence"/>
</dbReference>
<dbReference type="InterPro" id="IPR007627">
    <property type="entry name" value="RNA_pol_sigma70_r2"/>
</dbReference>
<evidence type="ECO:0000259" key="6">
    <source>
        <dbReference type="Pfam" id="PF08281"/>
    </source>
</evidence>
<dbReference type="RefSeq" id="WP_306832349.1">
    <property type="nucleotide sequence ID" value="NZ_JAUSRF010000003.1"/>
</dbReference>
<evidence type="ECO:0000256" key="2">
    <source>
        <dbReference type="ARBA" id="ARBA00023015"/>
    </source>
</evidence>
<dbReference type="EMBL" id="JAUSRF010000003">
    <property type="protein sequence ID" value="MDP9836553.1"/>
    <property type="molecule type" value="Genomic_DNA"/>
</dbReference>
<dbReference type="Gene3D" id="1.10.1740.10">
    <property type="match status" value="1"/>
</dbReference>
<dbReference type="PANTHER" id="PTHR43133">
    <property type="entry name" value="RNA POLYMERASE ECF-TYPE SIGMA FACTO"/>
    <property type="match status" value="1"/>
</dbReference>
<evidence type="ECO:0000256" key="4">
    <source>
        <dbReference type="ARBA" id="ARBA00023163"/>
    </source>
</evidence>
<gene>
    <name evidence="7" type="ORF">J2T09_001297</name>
</gene>
<dbReference type="PANTHER" id="PTHR43133:SF63">
    <property type="entry name" value="RNA POLYMERASE SIGMA FACTOR FECI-RELATED"/>
    <property type="match status" value="1"/>
</dbReference>
<keyword evidence="4" id="KW-0804">Transcription</keyword>
<evidence type="ECO:0000313" key="8">
    <source>
        <dbReference type="Proteomes" id="UP001241472"/>
    </source>
</evidence>
<dbReference type="Pfam" id="PF08281">
    <property type="entry name" value="Sigma70_r4_2"/>
    <property type="match status" value="1"/>
</dbReference>
<dbReference type="InterPro" id="IPR039425">
    <property type="entry name" value="RNA_pol_sigma-70-like"/>
</dbReference>
<feature type="domain" description="RNA polymerase sigma factor 70 region 4 type 2" evidence="6">
    <location>
        <begin position="120"/>
        <end position="169"/>
    </location>
</feature>
<dbReference type="NCBIfam" id="TIGR02937">
    <property type="entry name" value="sigma70-ECF"/>
    <property type="match status" value="1"/>
</dbReference>
<protein>
    <submittedName>
        <fullName evidence="7">RNA polymerase sigma-70 factor (ECF subfamily)</fullName>
    </submittedName>
</protein>
<feature type="domain" description="RNA polymerase sigma-70 region 2" evidence="5">
    <location>
        <begin position="19"/>
        <end position="85"/>
    </location>
</feature>
<dbReference type="InterPro" id="IPR013249">
    <property type="entry name" value="RNA_pol_sigma70_r4_t2"/>
</dbReference>
<dbReference type="SUPFAM" id="SSF88659">
    <property type="entry name" value="Sigma3 and sigma4 domains of RNA polymerase sigma factors"/>
    <property type="match status" value="1"/>
</dbReference>
<dbReference type="SUPFAM" id="SSF88946">
    <property type="entry name" value="Sigma2 domain of RNA polymerase sigma factors"/>
    <property type="match status" value="1"/>
</dbReference>
<keyword evidence="3" id="KW-0731">Sigma factor</keyword>
<dbReference type="InterPro" id="IPR013325">
    <property type="entry name" value="RNA_pol_sigma_r2"/>
</dbReference>
<keyword evidence="2" id="KW-0805">Transcription regulation</keyword>
<dbReference type="Gene3D" id="1.10.10.10">
    <property type="entry name" value="Winged helix-like DNA-binding domain superfamily/Winged helix DNA-binding domain"/>
    <property type="match status" value="1"/>
</dbReference>
<dbReference type="InterPro" id="IPR014284">
    <property type="entry name" value="RNA_pol_sigma-70_dom"/>
</dbReference>
<evidence type="ECO:0000256" key="1">
    <source>
        <dbReference type="ARBA" id="ARBA00010641"/>
    </source>
</evidence>
<accession>A0ABT9PQX8</accession>
<dbReference type="Pfam" id="PF04542">
    <property type="entry name" value="Sigma70_r2"/>
    <property type="match status" value="1"/>
</dbReference>
<evidence type="ECO:0000259" key="5">
    <source>
        <dbReference type="Pfam" id="PF04542"/>
    </source>
</evidence>
<dbReference type="InterPro" id="IPR013324">
    <property type="entry name" value="RNA_pol_sigma_r3/r4-like"/>
</dbReference>
<reference evidence="7 8" key="1">
    <citation type="submission" date="2023-07" db="EMBL/GenBank/DDBJ databases">
        <title>Sorghum-associated microbial communities from plants grown in Nebraska, USA.</title>
        <authorList>
            <person name="Schachtman D."/>
        </authorList>
    </citation>
    <scope>NUCLEOTIDE SEQUENCE [LARGE SCALE GENOMIC DNA]</scope>
    <source>
        <strain evidence="7 8">DS1307</strain>
    </source>
</reference>
<comment type="similarity">
    <text evidence="1">Belongs to the sigma-70 factor family. ECF subfamily.</text>
</comment>
<keyword evidence="8" id="KW-1185">Reference proteome</keyword>
<dbReference type="InterPro" id="IPR036388">
    <property type="entry name" value="WH-like_DNA-bd_sf"/>
</dbReference>
<organism evidence="7 8">
    <name type="scientific">Neorhizobium huautlense</name>
    <dbReference type="NCBI Taxonomy" id="67774"/>
    <lineage>
        <taxon>Bacteria</taxon>
        <taxon>Pseudomonadati</taxon>
        <taxon>Pseudomonadota</taxon>
        <taxon>Alphaproteobacteria</taxon>
        <taxon>Hyphomicrobiales</taxon>
        <taxon>Rhizobiaceae</taxon>
        <taxon>Rhizobium/Agrobacterium group</taxon>
        <taxon>Neorhizobium</taxon>
    </lineage>
</organism>
<proteinExistence type="inferred from homology"/>
<sequence>MQERQAKQQLDISLEADPLFMGHRSALINYSARILGSRDTAEDIVQEAYLRFGLGNLPTETARQGLAYLYRIVRNLSLDTVKRRKIEQRAQNDDPPFWIVPRASETPEQTTMFCDEVRIAQQVLADLPQDVQIAVEMHRHGGCTLEVVAEHLGISVATAHRHVKTAMVKIAIALDRKNA</sequence>